<evidence type="ECO:0000256" key="1">
    <source>
        <dbReference type="ARBA" id="ARBA00021292"/>
    </source>
</evidence>
<dbReference type="PANTHER" id="PTHR45947">
    <property type="entry name" value="SULFOQUINOVOSYL TRANSFERASE SQD2"/>
    <property type="match status" value="1"/>
</dbReference>
<keyword evidence="5" id="KW-1185">Reference proteome</keyword>
<dbReference type="SUPFAM" id="SSF53756">
    <property type="entry name" value="UDP-Glycosyltransferase/glycogen phosphorylase"/>
    <property type="match status" value="1"/>
</dbReference>
<keyword evidence="4" id="KW-0328">Glycosyltransferase</keyword>
<dbReference type="EMBL" id="CP090958">
    <property type="protein sequence ID" value="WGW12165.1"/>
    <property type="molecule type" value="Genomic_DNA"/>
</dbReference>
<protein>
    <recommendedName>
        <fullName evidence="1">D-inositol 3-phosphate glycosyltransferase</fullName>
    </recommendedName>
</protein>
<gene>
    <name evidence="4" type="ORF">LWF01_19130</name>
</gene>
<dbReference type="GO" id="GO:0016757">
    <property type="term" value="F:glycosyltransferase activity"/>
    <property type="evidence" value="ECO:0007669"/>
    <property type="project" value="UniProtKB-KW"/>
</dbReference>
<reference evidence="4 5" key="1">
    <citation type="submission" date="2023-05" db="EMBL/GenBank/DDBJ databases">
        <title>Lithophilousrod everest ZFBP1038 complete genpme.</title>
        <authorList>
            <person name="Tian M."/>
        </authorList>
    </citation>
    <scope>NUCLEOTIDE SEQUENCE [LARGE SCALE GENOMIC DNA]</scope>
    <source>
        <strain evidence="4 5">ZFBP1038</strain>
    </source>
</reference>
<dbReference type="InterPro" id="IPR001296">
    <property type="entry name" value="Glyco_trans_1"/>
</dbReference>
<name>A0ABY8QT55_9MICO</name>
<evidence type="ECO:0000256" key="2">
    <source>
        <dbReference type="ARBA" id="ARBA00022679"/>
    </source>
</evidence>
<keyword evidence="2 4" id="KW-0808">Transferase</keyword>
<dbReference type="Proteomes" id="UP001209083">
    <property type="component" value="Chromosome"/>
</dbReference>
<evidence type="ECO:0000313" key="5">
    <source>
        <dbReference type="Proteomes" id="UP001209083"/>
    </source>
</evidence>
<dbReference type="CDD" id="cd03801">
    <property type="entry name" value="GT4_PimA-like"/>
    <property type="match status" value="1"/>
</dbReference>
<dbReference type="InterPro" id="IPR050194">
    <property type="entry name" value="Glycosyltransferase_grp1"/>
</dbReference>
<accession>A0ABY8QT55</accession>
<organism evidence="4 5">
    <name type="scientific">Saxibacter everestensis</name>
    <dbReference type="NCBI Taxonomy" id="2909229"/>
    <lineage>
        <taxon>Bacteria</taxon>
        <taxon>Bacillati</taxon>
        <taxon>Actinomycetota</taxon>
        <taxon>Actinomycetes</taxon>
        <taxon>Micrococcales</taxon>
        <taxon>Brevibacteriaceae</taxon>
        <taxon>Saxibacter</taxon>
    </lineage>
</organism>
<sequence length="383" mass="42808">MLRRKQYSRVIIHQFDPESPVPGGVDTCIRDLLDRAPEGERILVIGVSRTRPLHRRVTLESFRRPIDFIPVSRANPGDQVRFIPHSIRVALGSLLPLAWGSTRRSVVQIHRVEAGLVTRLFPSRRRVYFVHTNTAASLESHSDSFWRKAPRAFRLLERAVLRSADLTVVFNKESAAGYAADGYLVKHMRTWYNEELYHPLLDAENRSSTSPTVLWVGRLEAPKDPLLAIDAFATLKRDSPRSWRCLVVGDGTLRDDMMHRISAHCLEGSVELTGAVSRSKVAELMRDADVLLMTSRFEGSPRVMYEAMGSALPVVASVEADPDFAIQHSKNGIRITGREAGDFAKAIDQAMGLPRDDVYESVRAQAASTMVAEVWDATKGEPS</sequence>
<feature type="domain" description="Glycosyl transferase family 1" evidence="3">
    <location>
        <begin position="205"/>
        <end position="354"/>
    </location>
</feature>
<evidence type="ECO:0000313" key="4">
    <source>
        <dbReference type="EMBL" id="WGW12165.1"/>
    </source>
</evidence>
<dbReference type="Pfam" id="PF00534">
    <property type="entry name" value="Glycos_transf_1"/>
    <property type="match status" value="1"/>
</dbReference>
<proteinExistence type="predicted"/>
<dbReference type="RefSeq" id="WP_349638964.1">
    <property type="nucleotide sequence ID" value="NZ_CP090958.1"/>
</dbReference>
<dbReference type="Gene3D" id="3.40.50.2000">
    <property type="entry name" value="Glycogen Phosphorylase B"/>
    <property type="match status" value="2"/>
</dbReference>
<dbReference type="PANTHER" id="PTHR45947:SF3">
    <property type="entry name" value="SULFOQUINOVOSYL TRANSFERASE SQD2"/>
    <property type="match status" value="1"/>
</dbReference>
<evidence type="ECO:0000259" key="3">
    <source>
        <dbReference type="Pfam" id="PF00534"/>
    </source>
</evidence>